<name>M1DWK3_SOLTU</name>
<keyword evidence="3" id="KW-1185">Reference proteome</keyword>
<organism evidence="2 3">
    <name type="scientific">Solanum tuberosum</name>
    <name type="common">Potato</name>
    <dbReference type="NCBI Taxonomy" id="4113"/>
    <lineage>
        <taxon>Eukaryota</taxon>
        <taxon>Viridiplantae</taxon>
        <taxon>Streptophyta</taxon>
        <taxon>Embryophyta</taxon>
        <taxon>Tracheophyta</taxon>
        <taxon>Spermatophyta</taxon>
        <taxon>Magnoliopsida</taxon>
        <taxon>eudicotyledons</taxon>
        <taxon>Gunneridae</taxon>
        <taxon>Pentapetalae</taxon>
        <taxon>asterids</taxon>
        <taxon>lamiids</taxon>
        <taxon>Solanales</taxon>
        <taxon>Solanaceae</taxon>
        <taxon>Solanoideae</taxon>
        <taxon>Solaneae</taxon>
        <taxon>Solanum</taxon>
    </lineage>
</organism>
<sequence>MSSHQRDRGEEAWEIQGSLVFDFNWKTTRVRWLMKEGKKKMEKVHDFLHRSTKLNANLTLFIELDKNYYRVVHLQERKSELIKIKRERRTDKVELKPLKAEDSSILHHQIVKDVDYPKKVEQKFSVEEHQGEHVLAADRDEEVEKWKKWKEMKDQIRKPYLVGFFIIELVVWVWANNVQICLLVICLNY</sequence>
<dbReference type="InParanoid" id="M1DWK3"/>
<reference evidence="3" key="1">
    <citation type="journal article" date="2011" name="Nature">
        <title>Genome sequence and analysis of the tuber crop potato.</title>
        <authorList>
            <consortium name="The Potato Genome Sequencing Consortium"/>
        </authorList>
    </citation>
    <scope>NUCLEOTIDE SEQUENCE [LARGE SCALE GENOMIC DNA]</scope>
    <source>
        <strain evidence="3">cv. DM1-3 516 R44</strain>
    </source>
</reference>
<dbReference type="EnsemblPlants" id="PGSC0003DMT400095556">
    <property type="protein sequence ID" value="PGSC0003DMT400095556"/>
    <property type="gene ID" value="PGSC0003DMG400045127"/>
</dbReference>
<keyword evidence="1" id="KW-0472">Membrane</keyword>
<protein>
    <submittedName>
        <fullName evidence="2">Uncharacterized protein</fullName>
    </submittedName>
</protein>
<accession>M1DWK3</accession>
<keyword evidence="1" id="KW-1133">Transmembrane helix</keyword>
<keyword evidence="1" id="KW-0812">Transmembrane</keyword>
<feature type="transmembrane region" description="Helical" evidence="1">
    <location>
        <begin position="160"/>
        <end position="185"/>
    </location>
</feature>
<dbReference type="HOGENOM" id="CLU_1436728_0_0_1"/>
<dbReference type="Proteomes" id="UP000011115">
    <property type="component" value="Unassembled WGS sequence"/>
</dbReference>
<proteinExistence type="predicted"/>
<reference evidence="2" key="2">
    <citation type="submission" date="2015-06" db="UniProtKB">
        <authorList>
            <consortium name="EnsemblPlants"/>
        </authorList>
    </citation>
    <scope>IDENTIFICATION</scope>
    <source>
        <strain evidence="2">DM1-3 516 R44</strain>
    </source>
</reference>
<evidence type="ECO:0000313" key="3">
    <source>
        <dbReference type="Proteomes" id="UP000011115"/>
    </source>
</evidence>
<dbReference type="AlphaFoldDB" id="M1DWK3"/>
<evidence type="ECO:0000256" key="1">
    <source>
        <dbReference type="SAM" id="Phobius"/>
    </source>
</evidence>
<dbReference type="PaxDb" id="4113-PGSC0003DMT400095556"/>
<dbReference type="Gramene" id="PGSC0003DMT400095556">
    <property type="protein sequence ID" value="PGSC0003DMT400095556"/>
    <property type="gene ID" value="PGSC0003DMG400045127"/>
</dbReference>
<evidence type="ECO:0000313" key="2">
    <source>
        <dbReference type="EnsemblPlants" id="PGSC0003DMT400095556"/>
    </source>
</evidence>